<keyword evidence="2" id="KW-1185">Reference proteome</keyword>
<name>A0ABQ5ECK8_9ASTR</name>
<evidence type="ECO:0008006" key="3">
    <source>
        <dbReference type="Google" id="ProtNLM"/>
    </source>
</evidence>
<protein>
    <recommendedName>
        <fullName evidence="3">Reverse transcriptase domain-containing protein</fullName>
    </recommendedName>
</protein>
<organism evidence="1 2">
    <name type="scientific">Tanacetum coccineum</name>
    <dbReference type="NCBI Taxonomy" id="301880"/>
    <lineage>
        <taxon>Eukaryota</taxon>
        <taxon>Viridiplantae</taxon>
        <taxon>Streptophyta</taxon>
        <taxon>Embryophyta</taxon>
        <taxon>Tracheophyta</taxon>
        <taxon>Spermatophyta</taxon>
        <taxon>Magnoliopsida</taxon>
        <taxon>eudicotyledons</taxon>
        <taxon>Gunneridae</taxon>
        <taxon>Pentapetalae</taxon>
        <taxon>asterids</taxon>
        <taxon>campanulids</taxon>
        <taxon>Asterales</taxon>
        <taxon>Asteraceae</taxon>
        <taxon>Asteroideae</taxon>
        <taxon>Anthemideae</taxon>
        <taxon>Anthemidinae</taxon>
        <taxon>Tanacetum</taxon>
    </lineage>
</organism>
<dbReference type="CDD" id="cd00303">
    <property type="entry name" value="retropepsin_like"/>
    <property type="match status" value="1"/>
</dbReference>
<evidence type="ECO:0000313" key="1">
    <source>
        <dbReference type="EMBL" id="GJT48618.1"/>
    </source>
</evidence>
<evidence type="ECO:0000313" key="2">
    <source>
        <dbReference type="Proteomes" id="UP001151760"/>
    </source>
</evidence>
<proteinExistence type="predicted"/>
<dbReference type="Pfam" id="PF08284">
    <property type="entry name" value="RVP_2"/>
    <property type="match status" value="1"/>
</dbReference>
<dbReference type="Proteomes" id="UP001151760">
    <property type="component" value="Unassembled WGS sequence"/>
</dbReference>
<sequence>MMEQELWTLTLKGDDIEAYNNHFHELALMCPELVSTENKKVERHIHGFPKRIKGNITSSKPTTLHDAINMARELVEQAVQGHYKDKCPKGRNQQNERARGRAYVVVENPQQNQNVVTGTFLLNNHYACILFDSGAEKSFVSSAFTPFINIAPAALNTSYEVELADGKVVSTNTILPVIDCYEKIIRIPLPNGEILEVQDEKRERILDHLHVSRLMRRSLMTSVLSETSLRHVASCEIAIPISSVRDVRAVEPAKGASRKGFYLTKSLTMGSTHAFCQEEIRRHCERAQHKHSNDCWGMKDRFQTTEDKVEYGKSSGCIDFRVNTKQWDRIQRAGYEQQIRNDHMLMMQYKPIYDESQWWKPTGKIFKTVDLRWVPTGKIFTSSTTKVDSEPQNGSNADITNQYESAQTLDVSAGTSNLSAGTSFNPKKEGLRVWLLKRLISGNQGITGISSEN</sequence>
<comment type="caution">
    <text evidence="1">The sequence shown here is derived from an EMBL/GenBank/DDBJ whole genome shotgun (WGS) entry which is preliminary data.</text>
</comment>
<reference evidence="1" key="2">
    <citation type="submission" date="2022-01" db="EMBL/GenBank/DDBJ databases">
        <authorList>
            <person name="Yamashiro T."/>
            <person name="Shiraishi A."/>
            <person name="Satake H."/>
            <person name="Nakayama K."/>
        </authorList>
    </citation>
    <scope>NUCLEOTIDE SEQUENCE</scope>
</reference>
<accession>A0ABQ5ECK8</accession>
<reference evidence="1" key="1">
    <citation type="journal article" date="2022" name="Int. J. Mol. Sci.">
        <title>Draft Genome of Tanacetum Coccineum: Genomic Comparison of Closely Related Tanacetum-Family Plants.</title>
        <authorList>
            <person name="Yamashiro T."/>
            <person name="Shiraishi A."/>
            <person name="Nakayama K."/>
            <person name="Satake H."/>
        </authorList>
    </citation>
    <scope>NUCLEOTIDE SEQUENCE</scope>
</reference>
<gene>
    <name evidence="1" type="ORF">Tco_0974775</name>
</gene>
<dbReference type="EMBL" id="BQNB010016169">
    <property type="protein sequence ID" value="GJT48618.1"/>
    <property type="molecule type" value="Genomic_DNA"/>
</dbReference>